<dbReference type="Pfam" id="PF20459">
    <property type="entry name" value="DUF6712"/>
    <property type="match status" value="1"/>
</dbReference>
<name>A0A6J5N659_9CAUD</name>
<proteinExistence type="predicted"/>
<sequence length="173" mass="19765">MAHLISTTNLKALSYISSNVDDLLISTLITRVQDTVLESILGSQLFNRLLEGVDNDDLNPDEVLLLDTYISPCLVAAVEKRATDMTTLEIRQIGVARVSSEGVNTVNEDELNRLSNSLNKDYNFYRERLIRFLKLNYTVYPEYTSYYDYLYPCDDLNQINPDRGFSDTNINFA</sequence>
<gene>
    <name evidence="1" type="ORF">UFOVP603_21</name>
</gene>
<dbReference type="EMBL" id="LR796578">
    <property type="protein sequence ID" value="CAB4152693.1"/>
    <property type="molecule type" value="Genomic_DNA"/>
</dbReference>
<accession>A0A6J5N659</accession>
<protein>
    <submittedName>
        <fullName evidence="1">Uncharacterized protein</fullName>
    </submittedName>
</protein>
<evidence type="ECO:0000313" key="1">
    <source>
        <dbReference type="EMBL" id="CAB4152693.1"/>
    </source>
</evidence>
<organism evidence="1">
    <name type="scientific">uncultured Caudovirales phage</name>
    <dbReference type="NCBI Taxonomy" id="2100421"/>
    <lineage>
        <taxon>Viruses</taxon>
        <taxon>Duplodnaviria</taxon>
        <taxon>Heunggongvirae</taxon>
        <taxon>Uroviricota</taxon>
        <taxon>Caudoviricetes</taxon>
        <taxon>Peduoviridae</taxon>
        <taxon>Maltschvirus</taxon>
        <taxon>Maltschvirus maltsch</taxon>
    </lineage>
</organism>
<reference evidence="1" key="1">
    <citation type="submission" date="2020-04" db="EMBL/GenBank/DDBJ databases">
        <authorList>
            <person name="Chiriac C."/>
            <person name="Salcher M."/>
            <person name="Ghai R."/>
            <person name="Kavagutti S V."/>
        </authorList>
    </citation>
    <scope>NUCLEOTIDE SEQUENCE</scope>
</reference>
<dbReference type="InterPro" id="IPR046558">
    <property type="entry name" value="DUF6712"/>
</dbReference>